<evidence type="ECO:0000313" key="1">
    <source>
        <dbReference type="EMBL" id="GIH81703.1"/>
    </source>
</evidence>
<name>A0A8J3S121_PLARO</name>
<evidence type="ECO:0008006" key="3">
    <source>
        <dbReference type="Google" id="ProtNLM"/>
    </source>
</evidence>
<reference evidence="1" key="1">
    <citation type="submission" date="2021-01" db="EMBL/GenBank/DDBJ databases">
        <title>Whole genome shotgun sequence of Planobispora rosea NBRC 15558.</title>
        <authorList>
            <person name="Komaki H."/>
            <person name="Tamura T."/>
        </authorList>
    </citation>
    <scope>NUCLEOTIDE SEQUENCE</scope>
    <source>
        <strain evidence="1">NBRC 15558</strain>
    </source>
</reference>
<dbReference type="EMBL" id="BOOI01000001">
    <property type="protein sequence ID" value="GIH81703.1"/>
    <property type="molecule type" value="Genomic_DNA"/>
</dbReference>
<protein>
    <recommendedName>
        <fullName evidence="3">Holin</fullName>
    </recommendedName>
</protein>
<dbReference type="OrthoDB" id="4329894at2"/>
<dbReference type="RefSeq" id="WP_068928212.1">
    <property type="nucleotide sequence ID" value="NZ_BMQP01000016.1"/>
</dbReference>
<dbReference type="AlphaFoldDB" id="A0A8J3S121"/>
<gene>
    <name evidence="1" type="ORF">Pro02_01110</name>
</gene>
<accession>A0A8J3S121</accession>
<dbReference type="Proteomes" id="UP000655044">
    <property type="component" value="Unassembled WGS sequence"/>
</dbReference>
<evidence type="ECO:0000313" key="2">
    <source>
        <dbReference type="Proteomes" id="UP000655044"/>
    </source>
</evidence>
<organism evidence="1 2">
    <name type="scientific">Planobispora rosea</name>
    <dbReference type="NCBI Taxonomy" id="35762"/>
    <lineage>
        <taxon>Bacteria</taxon>
        <taxon>Bacillati</taxon>
        <taxon>Actinomycetota</taxon>
        <taxon>Actinomycetes</taxon>
        <taxon>Streptosporangiales</taxon>
        <taxon>Streptosporangiaceae</taxon>
        <taxon>Planobispora</taxon>
    </lineage>
</organism>
<comment type="caution">
    <text evidence="1">The sequence shown here is derived from an EMBL/GenBank/DDBJ whole genome shotgun (WGS) entry which is preliminary data.</text>
</comment>
<proteinExistence type="predicted"/>
<keyword evidence="2" id="KW-1185">Reference proteome</keyword>
<sequence>MTDDTRRAIRTALQTAIGVSAALPLIVDAADVPEALPGVATALAVAGAFARVMAIPAVQALLPRWLRTGEAPRK</sequence>